<proteinExistence type="predicted"/>
<protein>
    <submittedName>
        <fullName evidence="1">Uncharacterized protein</fullName>
    </submittedName>
</protein>
<evidence type="ECO:0000313" key="1">
    <source>
        <dbReference type="EMBL" id="KAJ9117758.1"/>
    </source>
</evidence>
<sequence>MSQPPTIYLDPPPIPRNALDKFTASNRTISSALAPLGAELAVWVSPRDQALARVRNGKQGADLETSSGLVQLGGKRAFGLGVDEKRGEGSKGVFEQDKKVYFARYTGAEAGLNRLYTDSHAIFSSLQTIYKSHVHLTIVTRHTETPLKPLSGPFDVRSNGTPSTHGFRSQPGLTLVQSKFAGSVQDGLRPGSQQIMYYRQIMDEYVARLEDVVKDVRLDHHLRARQHSVLRTLQLASTLYVPLDGQGLSVVGEELLDWYNAYYDPDGTAQVKNLVENVMLMRREWEHEDFEEAVVRTILRGFKGMTIHLLSTLKAHPQSAVRAFSQILVNAANTLPRSNNTATYPTELAFVSAHAKWRAGTKAQITAFTRGRERVGGWLEFEREEEDEVMGDEDLAEQEKSFETFFMTVVDLLMGEEEKVLLESDDWIGAMAVWGVLVNPALKRDDLPSILEVIHEKLKPSLNITEEKAQHALCTGELTQALMSCYELDIWLAAHLTDMLDKMALVDDDETTFEQHIRDYMVIEYADLLLSTPEYWNIACNYLATAGDIGIGRMRSVLLHVGLRNPSPTLPTKPAGNQDGMDVDQEAAAEGENGADESSDLDRVESVLRAAEEYRLEGVTKEICRVMSQRMLNEARFGAAVSFSVRAGDKRQLRVVTQAILDVYISEGQEAYEKAVQSIPTSFLTGRGERAFLGLPPAYEKEDSISETASFVTPVESAEGGLFLTTGLGFLLRFQHFLDAMTAGDKAKAAELLGALFASQDVPKSFLAVLLMDSVTLLEDEEVLLSANDTFELMRQLEEITTGATYAPEQYLGSLYRLTQPVSSSSKKTTRAISDNRLLPSRVQQEKDKTRDIEGMRLALKGLDAHNSGQPVNAFSLFSSIGRVPRLLKFTSPRSTLSSRHDTTVIDLAISTGHKAESWSKMESSKAMFMETSGAVAPVMVISMWDRSRQAVMRAVSRFGDKVRRTYAELTGHTSEEVEYTTTGEKVEYVTILDGEKQKQVTPIPNDPSQVHIAMRLDLFPEQKVFEFKKPITIVQWLVRLIAGDVPPVYKVNFIPAFTVDLYRAAKRYGIDRLKRWSHELLAERVTSDPWECLSRAWKGPRIDLDLVETVIHLLPSYDILSLPTTVHAQVKDLTPAERLCLYPFGRHITLVTKRGPLTVDFPPFFAFALAITRAIERTLGFNKKAAKGDALALIKLTPAYGPSRVRSLVLDLSDPEGVWRGMLRLGRSVAWTAFVARWCAWNIR</sequence>
<dbReference type="Proteomes" id="UP001230649">
    <property type="component" value="Unassembled WGS sequence"/>
</dbReference>
<evidence type="ECO:0000313" key="2">
    <source>
        <dbReference type="Proteomes" id="UP001230649"/>
    </source>
</evidence>
<gene>
    <name evidence="1" type="ORF">QFC20_000036</name>
</gene>
<dbReference type="EMBL" id="JASBWS010000001">
    <property type="protein sequence ID" value="KAJ9117758.1"/>
    <property type="molecule type" value="Genomic_DNA"/>
</dbReference>
<comment type="caution">
    <text evidence="1">The sequence shown here is derived from an EMBL/GenBank/DDBJ whole genome shotgun (WGS) entry which is preliminary data.</text>
</comment>
<name>A0ACC2X172_9TREE</name>
<keyword evidence="2" id="KW-1185">Reference proteome</keyword>
<reference evidence="1" key="1">
    <citation type="submission" date="2023-04" db="EMBL/GenBank/DDBJ databases">
        <title>Draft Genome sequencing of Naganishia species isolated from polar environments using Oxford Nanopore Technology.</title>
        <authorList>
            <person name="Leo P."/>
            <person name="Venkateswaran K."/>
        </authorList>
    </citation>
    <scope>NUCLEOTIDE SEQUENCE</scope>
    <source>
        <strain evidence="1">MNA-CCFEE 5262</strain>
    </source>
</reference>
<organism evidence="1 2">
    <name type="scientific">Naganishia adeliensis</name>
    <dbReference type="NCBI Taxonomy" id="92952"/>
    <lineage>
        <taxon>Eukaryota</taxon>
        <taxon>Fungi</taxon>
        <taxon>Dikarya</taxon>
        <taxon>Basidiomycota</taxon>
        <taxon>Agaricomycotina</taxon>
        <taxon>Tremellomycetes</taxon>
        <taxon>Filobasidiales</taxon>
        <taxon>Filobasidiaceae</taxon>
        <taxon>Naganishia</taxon>
    </lineage>
</organism>
<accession>A0ACC2X172</accession>